<keyword evidence="3" id="KW-1185">Reference proteome</keyword>
<reference evidence="2 3" key="1">
    <citation type="submission" date="2019-01" db="EMBL/GenBank/DDBJ databases">
        <title>Novel species of Nocardioides.</title>
        <authorList>
            <person name="Liu Q."/>
            <person name="Xin Y.-H."/>
        </authorList>
    </citation>
    <scope>NUCLEOTIDE SEQUENCE [LARGE SCALE GENOMIC DNA]</scope>
    <source>
        <strain evidence="2 3">CGMCC 4.6875</strain>
    </source>
</reference>
<dbReference type="InterPro" id="IPR001509">
    <property type="entry name" value="Epimerase_deHydtase"/>
</dbReference>
<feature type="domain" description="NAD-dependent epimerase/dehydratase" evidence="1">
    <location>
        <begin position="3"/>
        <end position="234"/>
    </location>
</feature>
<dbReference type="InterPro" id="IPR036291">
    <property type="entry name" value="NAD(P)-bd_dom_sf"/>
</dbReference>
<dbReference type="PANTHER" id="PTHR48079">
    <property type="entry name" value="PROTEIN YEEZ"/>
    <property type="match status" value="1"/>
</dbReference>
<organism evidence="2 3">
    <name type="scientific">Nocardioides ganghwensis</name>
    <dbReference type="NCBI Taxonomy" id="252230"/>
    <lineage>
        <taxon>Bacteria</taxon>
        <taxon>Bacillati</taxon>
        <taxon>Actinomycetota</taxon>
        <taxon>Actinomycetes</taxon>
        <taxon>Propionibacteriales</taxon>
        <taxon>Nocardioidaceae</taxon>
        <taxon>Nocardioides</taxon>
    </lineage>
</organism>
<evidence type="ECO:0000259" key="1">
    <source>
        <dbReference type="Pfam" id="PF01370"/>
    </source>
</evidence>
<gene>
    <name evidence="2" type="ORF">EUA07_07275</name>
</gene>
<dbReference type="OrthoDB" id="3338687at2"/>
<dbReference type="Pfam" id="PF01370">
    <property type="entry name" value="Epimerase"/>
    <property type="match status" value="1"/>
</dbReference>
<accession>A0A4Q2SCE2</accession>
<dbReference type="InterPro" id="IPR051783">
    <property type="entry name" value="NAD(P)-dependent_oxidoreduct"/>
</dbReference>
<dbReference type="GO" id="GO:0004029">
    <property type="term" value="F:aldehyde dehydrogenase (NAD+) activity"/>
    <property type="evidence" value="ECO:0007669"/>
    <property type="project" value="TreeGrafter"/>
</dbReference>
<dbReference type="EMBL" id="SDWU01000007">
    <property type="protein sequence ID" value="RYC02946.1"/>
    <property type="molecule type" value="Genomic_DNA"/>
</dbReference>
<sequence length="353" mass="37410">MRIVITGASGNVGSALLRRLAADGGHELVGVARRPPGGGASFPEVEWVAADLTVDDPTTLFDACRGADAVVHLAWGFQPSHREDHLRELGVGGTRRVIEAVAAARVPHLVHMSSVGAYSPKRDDSPVDESWATGGVRTSMYSRHEAAAERLLDEMEDESEVVVTRMRPGIIGQRSAASALLRYGLPALVPAGLLRHVPVLPIDERLVIPMVHADDVADALARVVGARAHGAFNLAADPPVTAQDVAAALDARLVHVPSGAVRAAVSASWHARLQPLDPGWIDLGYAVPLLDTTRARTELGWEPVVDGTAVLAEVLDGMQDAASSDSPVLRPRTVWNGARAALRRGPVSSRRET</sequence>
<dbReference type="Proteomes" id="UP000293291">
    <property type="component" value="Unassembled WGS sequence"/>
</dbReference>
<dbReference type="GO" id="GO:0005737">
    <property type="term" value="C:cytoplasm"/>
    <property type="evidence" value="ECO:0007669"/>
    <property type="project" value="TreeGrafter"/>
</dbReference>
<evidence type="ECO:0000313" key="3">
    <source>
        <dbReference type="Proteomes" id="UP000293291"/>
    </source>
</evidence>
<dbReference type="RefSeq" id="WP_129454352.1">
    <property type="nucleotide sequence ID" value="NZ_JACXYX010000010.1"/>
</dbReference>
<dbReference type="AlphaFoldDB" id="A0A4Q2SCE2"/>
<dbReference type="SUPFAM" id="SSF51735">
    <property type="entry name" value="NAD(P)-binding Rossmann-fold domains"/>
    <property type="match status" value="1"/>
</dbReference>
<dbReference type="PANTHER" id="PTHR48079:SF6">
    <property type="entry name" value="NAD(P)-BINDING DOMAIN-CONTAINING PROTEIN-RELATED"/>
    <property type="match status" value="1"/>
</dbReference>
<proteinExistence type="predicted"/>
<dbReference type="Gene3D" id="3.40.50.720">
    <property type="entry name" value="NAD(P)-binding Rossmann-like Domain"/>
    <property type="match status" value="1"/>
</dbReference>
<evidence type="ECO:0000313" key="2">
    <source>
        <dbReference type="EMBL" id="RYC02946.1"/>
    </source>
</evidence>
<protein>
    <submittedName>
        <fullName evidence="2">NAD-dependent epimerase/dehydratase family protein</fullName>
    </submittedName>
</protein>
<name>A0A4Q2SCE2_9ACTN</name>
<comment type="caution">
    <text evidence="2">The sequence shown here is derived from an EMBL/GenBank/DDBJ whole genome shotgun (WGS) entry which is preliminary data.</text>
</comment>